<keyword evidence="8" id="KW-1185">Reference proteome</keyword>
<comment type="caution">
    <text evidence="7">The sequence shown here is derived from an EMBL/GenBank/DDBJ whole genome shotgun (WGS) entry which is preliminary data.</text>
</comment>
<evidence type="ECO:0000256" key="2">
    <source>
        <dbReference type="ARBA" id="ARBA00022670"/>
    </source>
</evidence>
<comment type="similarity">
    <text evidence="1">Belongs to the peptidase U62 family.</text>
</comment>
<dbReference type="Proteomes" id="UP000638732">
    <property type="component" value="Unassembled WGS sequence"/>
</dbReference>
<dbReference type="InterPro" id="IPR002510">
    <property type="entry name" value="Metalloprtase-TldD/E_N"/>
</dbReference>
<dbReference type="InterPro" id="IPR035068">
    <property type="entry name" value="TldD/PmbA_N"/>
</dbReference>
<dbReference type="Pfam" id="PF01523">
    <property type="entry name" value="PmbA_TldD_1st"/>
    <property type="match status" value="1"/>
</dbReference>
<evidence type="ECO:0000256" key="1">
    <source>
        <dbReference type="ARBA" id="ARBA00005836"/>
    </source>
</evidence>
<dbReference type="InterPro" id="IPR051463">
    <property type="entry name" value="Peptidase_U62_metallo"/>
</dbReference>
<dbReference type="SUPFAM" id="SSF111283">
    <property type="entry name" value="Putative modulator of DNA gyrase, PmbA/TldD"/>
    <property type="match status" value="1"/>
</dbReference>
<accession>A0A965ZKQ6</accession>
<dbReference type="RefSeq" id="WP_166587415.1">
    <property type="nucleotide sequence ID" value="NZ_WWEO01000044.1"/>
</dbReference>
<evidence type="ECO:0000313" key="7">
    <source>
        <dbReference type="EMBL" id="NCD71462.1"/>
    </source>
</evidence>
<sequence length="546" mass="59732">MNRKNFLYLTGMGIGGAMLKGIPVIGSPISVEAALQGGVDVALKKRMADVALNAARSKGATYTDVRIGRYLRQFVVTREEKVQNVVNTESYGMGIRVLANGCWGFAATDKLDTDSIAKAAAAAVAIAKENARIQTEPVQLAPQKGYGEVSWKTPIEKNAFEVPIKDKVDLLLKVNDTAMKAGSNYITSIIFSVNEQKYFASTDGSYIDQDVHRIWPTFFATKIDPKTGKFETRNALSSPRGMGYEYLIPKAADKITGMPTTLYRNSYDMIEDAGFAGKQGGEKMAAKSVEAGKYDLILDPSNLWLTIHESVGHPSELDRVLGYEANFAGTSFLTLDKWKSGKFNFGSKNVNIVADKLQPGSLGAVGYDDEGVKCGQWDIIKDGILVNYQTIRDQAHIIGLNASQGCCYADAWSDVQFQRMPNVSLQPGKAPLTPSDMIKNVEKGIYIVGDSSFSIDQQRYNFQFSGQLYYEVKNGKIVGMLNDVAYQSNTQEFWNSCVAVCDKSDYRLGGSFFDGKGQPEQVSAVSHGSSTARFNGVNIINTARKI</sequence>
<dbReference type="GO" id="GO:0006508">
    <property type="term" value="P:proteolysis"/>
    <property type="evidence" value="ECO:0007669"/>
    <property type="project" value="UniProtKB-KW"/>
</dbReference>
<dbReference type="PANTHER" id="PTHR30624:SF10">
    <property type="entry name" value="CONSERVED PROTEIN"/>
    <property type="match status" value="1"/>
</dbReference>
<dbReference type="InterPro" id="IPR036059">
    <property type="entry name" value="TldD/PmbA_sf"/>
</dbReference>
<dbReference type="GO" id="GO:0005829">
    <property type="term" value="C:cytosol"/>
    <property type="evidence" value="ECO:0007669"/>
    <property type="project" value="TreeGrafter"/>
</dbReference>
<name>A0A965ZKQ6_9SPHI</name>
<feature type="domain" description="Metalloprotease TldD/E C-terminal" evidence="6">
    <location>
        <begin position="292"/>
        <end position="539"/>
    </location>
</feature>
<evidence type="ECO:0000259" key="5">
    <source>
        <dbReference type="Pfam" id="PF01523"/>
    </source>
</evidence>
<dbReference type="Pfam" id="PF19289">
    <property type="entry name" value="PmbA_TldD_3rd"/>
    <property type="match status" value="1"/>
</dbReference>
<dbReference type="Gene3D" id="3.30.2290.10">
    <property type="entry name" value="PmbA/TldD superfamily"/>
    <property type="match status" value="1"/>
</dbReference>
<dbReference type="GO" id="GO:0008237">
    <property type="term" value="F:metallopeptidase activity"/>
    <property type="evidence" value="ECO:0007669"/>
    <property type="project" value="UniProtKB-KW"/>
</dbReference>
<feature type="domain" description="Metalloprotease TldD/E N-terminal" evidence="5">
    <location>
        <begin position="64"/>
        <end position="127"/>
    </location>
</feature>
<evidence type="ECO:0000313" key="8">
    <source>
        <dbReference type="Proteomes" id="UP000638732"/>
    </source>
</evidence>
<reference evidence="7" key="1">
    <citation type="submission" date="2020-01" db="EMBL/GenBank/DDBJ databases">
        <authorList>
            <person name="Seo Y.L."/>
        </authorList>
    </citation>
    <scope>NUCLEOTIDE SEQUENCE</scope>
    <source>
        <strain evidence="7">R11</strain>
    </source>
</reference>
<dbReference type="FunFam" id="3.30.2290.10:FF:000003">
    <property type="entry name" value="Zinc-dependent protease, TldD/PmbA family"/>
    <property type="match status" value="1"/>
</dbReference>
<protein>
    <submittedName>
        <fullName evidence="7">TldD/PmbA family protein</fullName>
    </submittedName>
</protein>
<gene>
    <name evidence="7" type="ORF">GSY63_18995</name>
</gene>
<dbReference type="AlphaFoldDB" id="A0A965ZKQ6"/>
<dbReference type="PANTHER" id="PTHR30624">
    <property type="entry name" value="UNCHARACTERIZED PROTEIN TLDD AND PMBA"/>
    <property type="match status" value="1"/>
</dbReference>
<proteinExistence type="inferred from homology"/>
<evidence type="ECO:0000259" key="6">
    <source>
        <dbReference type="Pfam" id="PF19289"/>
    </source>
</evidence>
<keyword evidence="3" id="KW-0378">Hydrolase</keyword>
<evidence type="ECO:0000256" key="4">
    <source>
        <dbReference type="ARBA" id="ARBA00023049"/>
    </source>
</evidence>
<evidence type="ECO:0000256" key="3">
    <source>
        <dbReference type="ARBA" id="ARBA00022801"/>
    </source>
</evidence>
<reference evidence="7" key="2">
    <citation type="submission" date="2020-10" db="EMBL/GenBank/DDBJ databases">
        <title>Mucilaginibacter sp. nov., isolated from soil.</title>
        <authorList>
            <person name="Jeon C.O."/>
        </authorList>
    </citation>
    <scope>NUCLEOTIDE SEQUENCE</scope>
    <source>
        <strain evidence="7">R11</strain>
    </source>
</reference>
<dbReference type="EMBL" id="WWEO01000044">
    <property type="protein sequence ID" value="NCD71462.1"/>
    <property type="molecule type" value="Genomic_DNA"/>
</dbReference>
<dbReference type="InterPro" id="IPR045569">
    <property type="entry name" value="Metalloprtase-TldD/E_C"/>
</dbReference>
<keyword evidence="4" id="KW-0482">Metalloprotease</keyword>
<keyword evidence="2" id="KW-0645">Protease</keyword>
<organism evidence="7 8">
    <name type="scientific">Mucilaginibacter agri</name>
    <dbReference type="NCBI Taxonomy" id="2695265"/>
    <lineage>
        <taxon>Bacteria</taxon>
        <taxon>Pseudomonadati</taxon>
        <taxon>Bacteroidota</taxon>
        <taxon>Sphingobacteriia</taxon>
        <taxon>Sphingobacteriales</taxon>
        <taxon>Sphingobacteriaceae</taxon>
        <taxon>Mucilaginibacter</taxon>
    </lineage>
</organism>